<sequence length="506" mass="55535">MGPPSPTSRRRSKPFASPPPPQSPDSDMPPARGKRMKQEDIDPTVDTHDPSIVSTTSSNSNGRASTASNSKRKTKGRALPRLDGQTPADDTAPEDEDNGGVTRCICGREDDPDAGEFMVQCETCKVWQHGLCMGYDSEAQLHDDDYYCEQCRPDFHTDHLRKSRRKPRHSSANAQRQSRSHSPSLLKQPSKRRNTMNSRDAAFDENLEEILKTTAAEAGVVGQEATATTEMEEDAAPNRKKRKRNEEEAPPKKRTRSASSASDVRMASAAPREETPPPAPAPKPAAKNGARRRGGQRKVVDGEEAVPPLVKRGGARAKGTKRAAAIPAAAATNGQSTSTNANYRNYPASQQPMFTSWGLPDYLSHLEQMLPTDIPQPLEVLSGGPSASASRGGSMERTIERGVKVKWPSKRMSVGDMNKRVRALVEWVGREQASASERNKRRQALAAALQEEIERDAAARAENPDNDDNTPDLAKLIPKYDDTQALNAVRLLEELMTELIRFQEAY</sequence>
<accession>A0A8H6RVQ9</accession>
<name>A0A8H6RVQ9_MYCCL</name>
<dbReference type="EMBL" id="JACAZE010000032">
    <property type="protein sequence ID" value="KAF7288695.1"/>
    <property type="molecule type" value="Genomic_DNA"/>
</dbReference>
<dbReference type="Gene3D" id="3.30.40.10">
    <property type="entry name" value="Zinc/RING finger domain, C3HC4 (zinc finger)"/>
    <property type="match status" value="1"/>
</dbReference>
<evidence type="ECO:0000256" key="3">
    <source>
        <dbReference type="ARBA" id="ARBA00022833"/>
    </source>
</evidence>
<keyword evidence="8" id="KW-1185">Reference proteome</keyword>
<gene>
    <name evidence="7" type="ORF">HMN09_01375500</name>
</gene>
<evidence type="ECO:0000256" key="4">
    <source>
        <dbReference type="PROSITE-ProRule" id="PRU00146"/>
    </source>
</evidence>
<dbReference type="PROSITE" id="PS50016">
    <property type="entry name" value="ZF_PHD_2"/>
    <property type="match status" value="1"/>
</dbReference>
<evidence type="ECO:0000313" key="8">
    <source>
        <dbReference type="Proteomes" id="UP000613580"/>
    </source>
</evidence>
<dbReference type="SMART" id="SM00249">
    <property type="entry name" value="PHD"/>
    <property type="match status" value="1"/>
</dbReference>
<evidence type="ECO:0000256" key="1">
    <source>
        <dbReference type="ARBA" id="ARBA00022723"/>
    </source>
</evidence>
<feature type="compositionally biased region" description="Basic and acidic residues" evidence="5">
    <location>
        <begin position="36"/>
        <end position="49"/>
    </location>
</feature>
<dbReference type="InterPro" id="IPR011011">
    <property type="entry name" value="Znf_FYVE_PHD"/>
</dbReference>
<keyword evidence="3" id="KW-0862">Zinc</keyword>
<feature type="region of interest" description="Disordered" evidence="5">
    <location>
        <begin position="1"/>
        <end position="101"/>
    </location>
</feature>
<comment type="caution">
    <text evidence="7">The sequence shown here is derived from an EMBL/GenBank/DDBJ whole genome shotgun (WGS) entry which is preliminary data.</text>
</comment>
<feature type="region of interest" description="Disordered" evidence="5">
    <location>
        <begin position="159"/>
        <end position="197"/>
    </location>
</feature>
<protein>
    <submittedName>
        <fullName evidence="7">Histone deacetylase complex subunit CTI6</fullName>
    </submittedName>
</protein>
<evidence type="ECO:0000256" key="5">
    <source>
        <dbReference type="SAM" id="MobiDB-lite"/>
    </source>
</evidence>
<keyword evidence="2 4" id="KW-0863">Zinc-finger</keyword>
<feature type="compositionally biased region" description="Polar residues" evidence="5">
    <location>
        <begin position="170"/>
        <end position="187"/>
    </location>
</feature>
<feature type="domain" description="PHD-type" evidence="6">
    <location>
        <begin position="101"/>
        <end position="154"/>
    </location>
</feature>
<organism evidence="7 8">
    <name type="scientific">Mycena chlorophos</name>
    <name type="common">Agaric fungus</name>
    <name type="synonym">Agaricus chlorophos</name>
    <dbReference type="NCBI Taxonomy" id="658473"/>
    <lineage>
        <taxon>Eukaryota</taxon>
        <taxon>Fungi</taxon>
        <taxon>Dikarya</taxon>
        <taxon>Basidiomycota</taxon>
        <taxon>Agaricomycotina</taxon>
        <taxon>Agaricomycetes</taxon>
        <taxon>Agaricomycetidae</taxon>
        <taxon>Agaricales</taxon>
        <taxon>Marasmiineae</taxon>
        <taxon>Mycenaceae</taxon>
        <taxon>Mycena</taxon>
    </lineage>
</organism>
<evidence type="ECO:0000256" key="2">
    <source>
        <dbReference type="ARBA" id="ARBA00022771"/>
    </source>
</evidence>
<dbReference type="Proteomes" id="UP000613580">
    <property type="component" value="Unassembled WGS sequence"/>
</dbReference>
<evidence type="ECO:0000259" key="6">
    <source>
        <dbReference type="PROSITE" id="PS50016"/>
    </source>
</evidence>
<dbReference type="InterPro" id="IPR053051">
    <property type="entry name" value="HDAC_complex_subunit"/>
</dbReference>
<dbReference type="AlphaFoldDB" id="A0A8H6RVQ9"/>
<dbReference type="PROSITE" id="PS01359">
    <property type="entry name" value="ZF_PHD_1"/>
    <property type="match status" value="1"/>
</dbReference>
<evidence type="ECO:0000313" key="7">
    <source>
        <dbReference type="EMBL" id="KAF7288695.1"/>
    </source>
</evidence>
<dbReference type="OrthoDB" id="79252at2759"/>
<dbReference type="SUPFAM" id="SSF57903">
    <property type="entry name" value="FYVE/PHD zinc finger"/>
    <property type="match status" value="1"/>
</dbReference>
<feature type="compositionally biased region" description="Polar residues" evidence="5">
    <location>
        <begin position="52"/>
        <end position="69"/>
    </location>
</feature>
<dbReference type="Pfam" id="PF20826">
    <property type="entry name" value="PHD_5"/>
    <property type="match status" value="1"/>
</dbReference>
<keyword evidence="1" id="KW-0479">Metal-binding</keyword>
<feature type="region of interest" description="Disordered" evidence="5">
    <location>
        <begin position="218"/>
        <end position="321"/>
    </location>
</feature>
<dbReference type="PANTHER" id="PTHR47793:SF1">
    <property type="entry name" value="HISTONE DEACETYLASE COMPLEX SUBUNIT CTI6"/>
    <property type="match status" value="1"/>
</dbReference>
<dbReference type="InterPro" id="IPR013083">
    <property type="entry name" value="Znf_RING/FYVE/PHD"/>
</dbReference>
<reference evidence="7" key="1">
    <citation type="submission" date="2020-05" db="EMBL/GenBank/DDBJ databases">
        <title>Mycena genomes resolve the evolution of fungal bioluminescence.</title>
        <authorList>
            <person name="Tsai I.J."/>
        </authorList>
    </citation>
    <scope>NUCLEOTIDE SEQUENCE</scope>
    <source>
        <strain evidence="7">110903Hualien_Pintung</strain>
    </source>
</reference>
<dbReference type="InterPro" id="IPR019786">
    <property type="entry name" value="Zinc_finger_PHD-type_CS"/>
</dbReference>
<proteinExistence type="predicted"/>
<dbReference type="CDD" id="cd15550">
    <property type="entry name" value="PHD_MLL5"/>
    <property type="match status" value="1"/>
</dbReference>
<dbReference type="InterPro" id="IPR019787">
    <property type="entry name" value="Znf_PHD-finger"/>
</dbReference>
<dbReference type="PANTHER" id="PTHR47793">
    <property type="entry name" value="HISTONE DEACETYLASE COMPLEX SUBUNIT CTI6"/>
    <property type="match status" value="1"/>
</dbReference>
<dbReference type="GO" id="GO:0008270">
    <property type="term" value="F:zinc ion binding"/>
    <property type="evidence" value="ECO:0007669"/>
    <property type="project" value="UniProtKB-KW"/>
</dbReference>
<dbReference type="InterPro" id="IPR001965">
    <property type="entry name" value="Znf_PHD"/>
</dbReference>